<reference evidence="3" key="1">
    <citation type="submission" date="2025-08" db="UniProtKB">
        <authorList>
            <consortium name="RefSeq"/>
        </authorList>
    </citation>
    <scope>IDENTIFICATION</scope>
</reference>
<evidence type="ECO:0000256" key="1">
    <source>
        <dbReference type="SAM" id="MobiDB-lite"/>
    </source>
</evidence>
<feature type="transmembrane region" description="Helical" evidence="2">
    <location>
        <begin position="59"/>
        <end position="84"/>
    </location>
</feature>
<dbReference type="OrthoDB" id="7933078at2759"/>
<sequence length="273" mass="31009">MCCFFNIACLTRPRPENPFANPRVKRRFIWRVLLYLDVSLITSLIPMILFWSYPPAHLYLFGLSIFLAIPALIAFIVVQCMLCFAIKIFRHKAIKITFFIVWIVVHSTLLSVSAMWYHPLTVLAPCGTLAFVILAMIVYSKFVPCQIGHKIPLAYLFAIGLISIIHAIFYLCFREYAVYVLINFLLVLLMSLIILVDIELIIRDKTRHKFGKREYIVASMIVYRDVIWIAIIIIIILTASRRCDCTGGDTDNNSTAESESKSSVSPASGSTSS</sequence>
<feature type="region of interest" description="Disordered" evidence="1">
    <location>
        <begin position="249"/>
        <end position="273"/>
    </location>
</feature>
<feature type="transmembrane region" description="Helical" evidence="2">
    <location>
        <begin position="32"/>
        <end position="53"/>
    </location>
</feature>
<feature type="transmembrane region" description="Helical" evidence="2">
    <location>
        <begin position="96"/>
        <end position="116"/>
    </location>
</feature>
<feature type="transmembrane region" description="Helical" evidence="2">
    <location>
        <begin position="122"/>
        <end position="139"/>
    </location>
</feature>
<feature type="transmembrane region" description="Helical" evidence="2">
    <location>
        <begin position="151"/>
        <end position="171"/>
    </location>
</feature>
<keyword evidence="2" id="KW-0812">Transmembrane</keyword>
<keyword evidence="2" id="KW-0472">Membrane</keyword>
<organism evidence="3">
    <name type="scientific">Drosophila rhopaloa</name>
    <name type="common">Fruit fly</name>
    <dbReference type="NCBI Taxonomy" id="1041015"/>
    <lineage>
        <taxon>Eukaryota</taxon>
        <taxon>Metazoa</taxon>
        <taxon>Ecdysozoa</taxon>
        <taxon>Arthropoda</taxon>
        <taxon>Hexapoda</taxon>
        <taxon>Insecta</taxon>
        <taxon>Pterygota</taxon>
        <taxon>Neoptera</taxon>
        <taxon>Endopterygota</taxon>
        <taxon>Diptera</taxon>
        <taxon>Brachycera</taxon>
        <taxon>Muscomorpha</taxon>
        <taxon>Ephydroidea</taxon>
        <taxon>Drosophilidae</taxon>
        <taxon>Drosophila</taxon>
        <taxon>Sophophora</taxon>
    </lineage>
</organism>
<dbReference type="AlphaFoldDB" id="A0A6P4G2H5"/>
<accession>A0A6P4G2H5</accession>
<evidence type="ECO:0000256" key="2">
    <source>
        <dbReference type="SAM" id="Phobius"/>
    </source>
</evidence>
<evidence type="ECO:0000313" key="3">
    <source>
        <dbReference type="RefSeq" id="XP_016991726.1"/>
    </source>
</evidence>
<gene>
    <name evidence="3" type="primary">LOC108053544</name>
</gene>
<feature type="compositionally biased region" description="Low complexity" evidence="1">
    <location>
        <begin position="254"/>
        <end position="273"/>
    </location>
</feature>
<feature type="transmembrane region" description="Helical" evidence="2">
    <location>
        <begin position="177"/>
        <end position="202"/>
    </location>
</feature>
<feature type="transmembrane region" description="Helical" evidence="2">
    <location>
        <begin position="214"/>
        <end position="237"/>
    </location>
</feature>
<dbReference type="RefSeq" id="XP_016991726.1">
    <property type="nucleotide sequence ID" value="XM_017136237.1"/>
</dbReference>
<name>A0A6P4G2H5_DRORH</name>
<proteinExistence type="predicted"/>
<keyword evidence="2" id="KW-1133">Transmembrane helix</keyword>
<protein>
    <submittedName>
        <fullName evidence="3">Uncharacterized protein LOC108053544 isoform X1</fullName>
    </submittedName>
</protein>